<feature type="transmembrane region" description="Helical" evidence="1">
    <location>
        <begin position="21"/>
        <end position="37"/>
    </location>
</feature>
<gene>
    <name evidence="3" type="ORF">C5748_03035</name>
</gene>
<evidence type="ECO:0000259" key="2">
    <source>
        <dbReference type="Pfam" id="PF03779"/>
    </source>
</evidence>
<feature type="transmembrane region" description="Helical" evidence="1">
    <location>
        <begin position="98"/>
        <end position="115"/>
    </location>
</feature>
<evidence type="ECO:0000313" key="3">
    <source>
        <dbReference type="EMBL" id="PRD45208.1"/>
    </source>
</evidence>
<dbReference type="InterPro" id="IPR005530">
    <property type="entry name" value="SPW"/>
</dbReference>
<sequence length="124" mass="13849">MATTNDMGRMGLMQHRSWEDIAMMALGAIIFVSPLFYPVGGNVTIVVSAMITGAVIAALGIMEMVSLRRWEEMLAFLAGVWMIVSPYALNYMGPLRSWHIALGLIVALVAALQMWQDRNRRFDE</sequence>
<keyword evidence="1" id="KW-0812">Transmembrane</keyword>
<evidence type="ECO:0000313" key="4">
    <source>
        <dbReference type="Proteomes" id="UP000239434"/>
    </source>
</evidence>
<keyword evidence="1" id="KW-0472">Membrane</keyword>
<keyword evidence="1" id="KW-1133">Transmembrane helix</keyword>
<dbReference type="EMBL" id="PVBR01000002">
    <property type="protein sequence ID" value="PRD45208.1"/>
    <property type="molecule type" value="Genomic_DNA"/>
</dbReference>
<keyword evidence="4" id="KW-1185">Reference proteome</keyword>
<dbReference type="RefSeq" id="WP_105740463.1">
    <property type="nucleotide sequence ID" value="NZ_PVBR01000002.1"/>
</dbReference>
<dbReference type="Proteomes" id="UP000239434">
    <property type="component" value="Unassembled WGS sequence"/>
</dbReference>
<accession>A0A2S9IXI2</accession>
<name>A0A2S9IXI2_9HYPH</name>
<protein>
    <recommendedName>
        <fullName evidence="2">SPW repeat-containing integral membrane domain-containing protein</fullName>
    </recommendedName>
</protein>
<comment type="caution">
    <text evidence="3">The sequence shown here is derived from an EMBL/GenBank/DDBJ whole genome shotgun (WGS) entry which is preliminary data.</text>
</comment>
<feature type="domain" description="SPW repeat-containing integral membrane" evidence="2">
    <location>
        <begin position="18"/>
        <end position="111"/>
    </location>
</feature>
<proteinExistence type="predicted"/>
<dbReference type="AlphaFoldDB" id="A0A2S9IXI2"/>
<feature type="transmembrane region" description="Helical" evidence="1">
    <location>
        <begin position="43"/>
        <end position="62"/>
    </location>
</feature>
<evidence type="ECO:0000256" key="1">
    <source>
        <dbReference type="SAM" id="Phobius"/>
    </source>
</evidence>
<dbReference type="Pfam" id="PF03779">
    <property type="entry name" value="SPW"/>
    <property type="match status" value="1"/>
</dbReference>
<reference evidence="3 4" key="1">
    <citation type="submission" date="2018-02" db="EMBL/GenBank/DDBJ databases">
        <title>The draft genome of Phyllobacterium sp. 1N-3.</title>
        <authorList>
            <person name="Liu L."/>
            <person name="Li L."/>
            <person name="Zhang X."/>
            <person name="Wang T."/>
            <person name="Liang L."/>
        </authorList>
    </citation>
    <scope>NUCLEOTIDE SEQUENCE [LARGE SCALE GENOMIC DNA]</scope>
    <source>
        <strain evidence="3 4">1N-3</strain>
    </source>
</reference>
<organism evidence="3 4">
    <name type="scientific">Phyllobacterium phragmitis</name>
    <dbReference type="NCBI Taxonomy" id="2670329"/>
    <lineage>
        <taxon>Bacteria</taxon>
        <taxon>Pseudomonadati</taxon>
        <taxon>Pseudomonadota</taxon>
        <taxon>Alphaproteobacteria</taxon>
        <taxon>Hyphomicrobiales</taxon>
        <taxon>Phyllobacteriaceae</taxon>
        <taxon>Phyllobacterium</taxon>
    </lineage>
</organism>
<feature type="transmembrane region" description="Helical" evidence="1">
    <location>
        <begin position="74"/>
        <end position="92"/>
    </location>
</feature>